<evidence type="ECO:0000313" key="3">
    <source>
        <dbReference type="EMBL" id="KXN76509.1"/>
    </source>
</evidence>
<evidence type="ECO:0000256" key="2">
    <source>
        <dbReference type="RuleBase" id="RU362080"/>
    </source>
</evidence>
<dbReference type="AlphaFoldDB" id="A0A9X0J7N6"/>
<accession>A0A9X0J7N6</accession>
<dbReference type="Proteomes" id="UP000070346">
    <property type="component" value="Unassembled WGS sequence"/>
</dbReference>
<dbReference type="EMBL" id="LSNG01000020">
    <property type="protein sequence ID" value="KXN76509.1"/>
    <property type="molecule type" value="Genomic_DNA"/>
</dbReference>
<dbReference type="OrthoDB" id="2427986at2"/>
<dbReference type="Pfam" id="PF02604">
    <property type="entry name" value="PhdYeFM_antitox"/>
    <property type="match status" value="1"/>
</dbReference>
<comment type="function">
    <text evidence="2">Antitoxin component of a type II toxin-antitoxin (TA) system.</text>
</comment>
<gene>
    <name evidence="3" type="ORF">AYJ53_03075</name>
</gene>
<evidence type="ECO:0000313" key="4">
    <source>
        <dbReference type="Proteomes" id="UP000070346"/>
    </source>
</evidence>
<organism evidence="3 4">
    <name type="scientific">Lactobacillus johnsonii</name>
    <dbReference type="NCBI Taxonomy" id="33959"/>
    <lineage>
        <taxon>Bacteria</taxon>
        <taxon>Bacillati</taxon>
        <taxon>Bacillota</taxon>
        <taxon>Bacilli</taxon>
        <taxon>Lactobacillales</taxon>
        <taxon>Lactobacillaceae</taxon>
        <taxon>Lactobacillus</taxon>
    </lineage>
</organism>
<comment type="similarity">
    <text evidence="1 2">Belongs to the phD/YefM antitoxin family.</text>
</comment>
<comment type="caution">
    <text evidence="3">The sequence shown here is derived from an EMBL/GenBank/DDBJ whole genome shotgun (WGS) entry which is preliminary data.</text>
</comment>
<evidence type="ECO:0000256" key="1">
    <source>
        <dbReference type="ARBA" id="ARBA00009981"/>
    </source>
</evidence>
<dbReference type="SUPFAM" id="SSF143120">
    <property type="entry name" value="YefM-like"/>
    <property type="match status" value="1"/>
</dbReference>
<dbReference type="Gene3D" id="3.40.1620.10">
    <property type="entry name" value="YefM-like domain"/>
    <property type="match status" value="1"/>
</dbReference>
<reference evidence="3 4" key="1">
    <citation type="submission" date="2016-02" db="EMBL/GenBank/DDBJ databases">
        <title>Complete Genome Sequences of Lactobacillus johnsonii Strain W1.</title>
        <authorList>
            <person name="Sun Y."/>
            <person name="Wu X."/>
        </authorList>
    </citation>
    <scope>NUCLEOTIDE SEQUENCE [LARGE SCALE GENOMIC DNA]</scope>
    <source>
        <strain evidence="3 4">W1</strain>
    </source>
</reference>
<proteinExistence type="inferred from homology"/>
<dbReference type="InterPro" id="IPR036165">
    <property type="entry name" value="YefM-like_sf"/>
</dbReference>
<dbReference type="InterPro" id="IPR006442">
    <property type="entry name" value="Antitoxin_Phd/YefM"/>
</dbReference>
<protein>
    <recommendedName>
        <fullName evidence="2">Antitoxin</fullName>
    </recommendedName>
</protein>
<name>A0A9X0J7N6_LACJH</name>
<dbReference type="NCBIfam" id="TIGR01552">
    <property type="entry name" value="phd_fam"/>
    <property type="match status" value="1"/>
</dbReference>
<sequence>MDNVIYNPTTARKNLYKILKDVNESHMPITIKSQNKNNESAVLIGSDDWNAIQETLFLAERGVDKVIKEREADKSGWTDVDDIDWDKL</sequence>
<dbReference type="RefSeq" id="WP_061400155.1">
    <property type="nucleotide sequence ID" value="NZ_CABIWE010000008.1"/>
</dbReference>